<dbReference type="EMBL" id="JACOPO010000002">
    <property type="protein sequence ID" value="MBC5722077.1"/>
    <property type="molecule type" value="Genomic_DNA"/>
</dbReference>
<keyword evidence="5" id="KW-0663">Pyridoxal phosphate</keyword>
<comment type="similarity">
    <text evidence="2 6">Belongs to the class-I pyridoxal-phosphate-dependent aminotransferase family.</text>
</comment>
<dbReference type="Gene3D" id="3.90.1150.10">
    <property type="entry name" value="Aspartate Aminotransferase, domain 1"/>
    <property type="match status" value="1"/>
</dbReference>
<keyword evidence="9" id="KW-1185">Reference proteome</keyword>
<dbReference type="PROSITE" id="PS00105">
    <property type="entry name" value="AA_TRANSFER_CLASS_1"/>
    <property type="match status" value="1"/>
</dbReference>
<sequence length="392" mass="43253">MELKTSARMDQLAPSGIRKVNEKALAMERAGEHVIHFEIGRPDFDTPEYIKKAAEAALDKGDVFYTSNFGTLELRQEIANKLKRQNNVDYKASEVLVTVGLSEAVFAVLAAILDEGDEILVPDPAWLNYHNVPRMLGAVPVTYSLKEENGYQMDLAELRSKVTDKTKAVVIITPNNPTGGVLSQDTLQGLADLAIEKDLLVISDEVYERLIYDGEKHISIASLPGMKERTFTMNGMSKAYSMTGWRLGYVAAPEAYIAVLNKFHQHNTTCAPSFVQTASVAALRDEKNEVNDMVKEYQRRRDYAVKAINDIPGLSCLCPKGAFYIFINCKSLGKPSAELASYLLDEAKIALVPGDVFGPGGEGYLRLSFANSYDNIVEGCKRLAQAVAKLRQ</sequence>
<evidence type="ECO:0000259" key="7">
    <source>
        <dbReference type="Pfam" id="PF00155"/>
    </source>
</evidence>
<dbReference type="InterPro" id="IPR015422">
    <property type="entry name" value="PyrdxlP-dep_Trfase_small"/>
</dbReference>
<evidence type="ECO:0000256" key="5">
    <source>
        <dbReference type="ARBA" id="ARBA00022898"/>
    </source>
</evidence>
<accession>A0A8J6M7W1</accession>
<evidence type="ECO:0000256" key="2">
    <source>
        <dbReference type="ARBA" id="ARBA00007441"/>
    </source>
</evidence>
<dbReference type="Gene3D" id="3.40.640.10">
    <property type="entry name" value="Type I PLP-dependent aspartate aminotransferase-like (Major domain)"/>
    <property type="match status" value="1"/>
</dbReference>
<comment type="caution">
    <text evidence="8">The sequence shown here is derived from an EMBL/GenBank/DDBJ whole genome shotgun (WGS) entry which is preliminary data.</text>
</comment>
<evidence type="ECO:0000313" key="9">
    <source>
        <dbReference type="Proteomes" id="UP000628736"/>
    </source>
</evidence>
<dbReference type="RefSeq" id="WP_147572764.1">
    <property type="nucleotide sequence ID" value="NZ_JACOPO010000002.1"/>
</dbReference>
<dbReference type="CDD" id="cd00609">
    <property type="entry name" value="AAT_like"/>
    <property type="match status" value="1"/>
</dbReference>
<keyword evidence="3 6" id="KW-0032">Aminotransferase</keyword>
<gene>
    <name evidence="8" type="ORF">H8S11_04515</name>
</gene>
<evidence type="ECO:0000256" key="1">
    <source>
        <dbReference type="ARBA" id="ARBA00001933"/>
    </source>
</evidence>
<evidence type="ECO:0000256" key="4">
    <source>
        <dbReference type="ARBA" id="ARBA00022679"/>
    </source>
</evidence>
<dbReference type="FunFam" id="3.40.640.10:FF:000033">
    <property type="entry name" value="Aspartate aminotransferase"/>
    <property type="match status" value="1"/>
</dbReference>
<dbReference type="InterPro" id="IPR050596">
    <property type="entry name" value="AspAT/PAT-like"/>
</dbReference>
<evidence type="ECO:0000256" key="3">
    <source>
        <dbReference type="ARBA" id="ARBA00022576"/>
    </source>
</evidence>
<dbReference type="Pfam" id="PF00155">
    <property type="entry name" value="Aminotran_1_2"/>
    <property type="match status" value="1"/>
</dbReference>
<dbReference type="PANTHER" id="PTHR46383:SF1">
    <property type="entry name" value="ASPARTATE AMINOTRANSFERASE"/>
    <property type="match status" value="1"/>
</dbReference>
<dbReference type="GO" id="GO:0006520">
    <property type="term" value="P:amino acid metabolic process"/>
    <property type="evidence" value="ECO:0007669"/>
    <property type="project" value="InterPro"/>
</dbReference>
<dbReference type="InterPro" id="IPR004839">
    <property type="entry name" value="Aminotransferase_I/II_large"/>
</dbReference>
<protein>
    <recommendedName>
        <fullName evidence="6">Aminotransferase</fullName>
        <ecNumber evidence="6">2.6.1.-</ecNumber>
    </recommendedName>
</protein>
<dbReference type="GO" id="GO:0008483">
    <property type="term" value="F:transaminase activity"/>
    <property type="evidence" value="ECO:0007669"/>
    <property type="project" value="UniProtKB-KW"/>
</dbReference>
<dbReference type="PANTHER" id="PTHR46383">
    <property type="entry name" value="ASPARTATE AMINOTRANSFERASE"/>
    <property type="match status" value="1"/>
</dbReference>
<dbReference type="Proteomes" id="UP000628736">
    <property type="component" value="Unassembled WGS sequence"/>
</dbReference>
<dbReference type="EC" id="2.6.1.-" evidence="6"/>
<reference evidence="8" key="1">
    <citation type="submission" date="2020-08" db="EMBL/GenBank/DDBJ databases">
        <title>Genome public.</title>
        <authorList>
            <person name="Liu C."/>
            <person name="Sun Q."/>
        </authorList>
    </citation>
    <scope>NUCLEOTIDE SEQUENCE</scope>
    <source>
        <strain evidence="8">NSJ-23</strain>
    </source>
</reference>
<evidence type="ECO:0000256" key="6">
    <source>
        <dbReference type="RuleBase" id="RU000481"/>
    </source>
</evidence>
<name>A0A8J6M7W1_9FIRM</name>
<comment type="cofactor">
    <cofactor evidence="1 6">
        <name>pyridoxal 5'-phosphate</name>
        <dbReference type="ChEBI" id="CHEBI:597326"/>
    </cofactor>
</comment>
<dbReference type="InterPro" id="IPR015421">
    <property type="entry name" value="PyrdxlP-dep_Trfase_major"/>
</dbReference>
<dbReference type="InterPro" id="IPR004838">
    <property type="entry name" value="NHTrfase_class1_PyrdxlP-BS"/>
</dbReference>
<evidence type="ECO:0000313" key="8">
    <source>
        <dbReference type="EMBL" id="MBC5722077.1"/>
    </source>
</evidence>
<feature type="domain" description="Aminotransferase class I/classII large" evidence="7">
    <location>
        <begin position="33"/>
        <end position="381"/>
    </location>
</feature>
<keyword evidence="4 6" id="KW-0808">Transferase</keyword>
<dbReference type="GO" id="GO:0030170">
    <property type="term" value="F:pyridoxal phosphate binding"/>
    <property type="evidence" value="ECO:0007669"/>
    <property type="project" value="InterPro"/>
</dbReference>
<dbReference type="SUPFAM" id="SSF53383">
    <property type="entry name" value="PLP-dependent transferases"/>
    <property type="match status" value="1"/>
</dbReference>
<dbReference type="AlphaFoldDB" id="A0A8J6M7W1"/>
<dbReference type="InterPro" id="IPR015424">
    <property type="entry name" value="PyrdxlP-dep_Trfase"/>
</dbReference>
<organism evidence="8 9">
    <name type="scientific">Flintibacter hominis</name>
    <dbReference type="NCBI Taxonomy" id="2763048"/>
    <lineage>
        <taxon>Bacteria</taxon>
        <taxon>Bacillati</taxon>
        <taxon>Bacillota</taxon>
        <taxon>Clostridia</taxon>
        <taxon>Eubacteriales</taxon>
        <taxon>Flintibacter</taxon>
    </lineage>
</organism>
<proteinExistence type="inferred from homology"/>